<keyword evidence="5" id="KW-1133">Transmembrane helix</keyword>
<dbReference type="KEGG" id="cmar:IMCC12053_38"/>
<dbReference type="Proteomes" id="UP000064920">
    <property type="component" value="Chromosome"/>
</dbReference>
<keyword evidence="9" id="KW-1185">Reference proteome</keyword>
<dbReference type="GO" id="GO:0016780">
    <property type="term" value="F:phosphotransferase activity, for other substituted phosphate groups"/>
    <property type="evidence" value="ECO:0007669"/>
    <property type="project" value="InterPro"/>
</dbReference>
<dbReference type="GO" id="GO:0044038">
    <property type="term" value="P:cell wall macromolecule biosynthetic process"/>
    <property type="evidence" value="ECO:0007669"/>
    <property type="project" value="TreeGrafter"/>
</dbReference>
<name>A0A0P0A1D0_9RHOB</name>
<evidence type="ECO:0000256" key="7">
    <source>
        <dbReference type="PIRSR" id="PIRSR600715-1"/>
    </source>
</evidence>
<dbReference type="GO" id="GO:0071555">
    <property type="term" value="P:cell wall organization"/>
    <property type="evidence" value="ECO:0007669"/>
    <property type="project" value="TreeGrafter"/>
</dbReference>
<keyword evidence="7" id="KW-0460">Magnesium</keyword>
<organism evidence="8 9">
    <name type="scientific">Celeribacter marinus</name>
    <dbReference type="NCBI Taxonomy" id="1397108"/>
    <lineage>
        <taxon>Bacteria</taxon>
        <taxon>Pseudomonadati</taxon>
        <taxon>Pseudomonadota</taxon>
        <taxon>Alphaproteobacteria</taxon>
        <taxon>Rhodobacterales</taxon>
        <taxon>Roseobacteraceae</taxon>
        <taxon>Celeribacter</taxon>
    </lineage>
</organism>
<accession>A0A0P0A1D0</accession>
<evidence type="ECO:0000256" key="6">
    <source>
        <dbReference type="ARBA" id="ARBA00023136"/>
    </source>
</evidence>
<dbReference type="GO" id="GO:0005886">
    <property type="term" value="C:plasma membrane"/>
    <property type="evidence" value="ECO:0007669"/>
    <property type="project" value="UniProtKB-SubCell"/>
</dbReference>
<dbReference type="AlphaFoldDB" id="A0A0P0A1D0"/>
<dbReference type="GO" id="GO:0046872">
    <property type="term" value="F:metal ion binding"/>
    <property type="evidence" value="ECO:0007669"/>
    <property type="project" value="UniProtKB-KW"/>
</dbReference>
<keyword evidence="6" id="KW-0472">Membrane</keyword>
<protein>
    <submittedName>
        <fullName evidence="8">Undecaprenyl-phosphate N-acetylglucosaminyl 1-phosphate transferase</fullName>
    </submittedName>
</protein>
<feature type="binding site" evidence="7">
    <location>
        <position position="230"/>
    </location>
    <ligand>
        <name>Mg(2+)</name>
        <dbReference type="ChEBI" id="CHEBI:18420"/>
    </ligand>
</feature>
<dbReference type="PANTHER" id="PTHR22926:SF3">
    <property type="entry name" value="UNDECAPRENYL-PHOSPHATE ALPHA-N-ACETYLGLUCOSAMINYL 1-PHOSPHATE TRANSFERASE"/>
    <property type="match status" value="1"/>
</dbReference>
<dbReference type="InterPro" id="IPR000715">
    <property type="entry name" value="Glycosyl_transferase_4"/>
</dbReference>
<evidence type="ECO:0000256" key="2">
    <source>
        <dbReference type="ARBA" id="ARBA00022475"/>
    </source>
</evidence>
<dbReference type="CDD" id="cd06912">
    <property type="entry name" value="GT_MraY_like"/>
    <property type="match status" value="1"/>
</dbReference>
<dbReference type="RefSeq" id="WP_062214589.1">
    <property type="nucleotide sequence ID" value="NZ_CBFHKW010000069.1"/>
</dbReference>
<evidence type="ECO:0000256" key="4">
    <source>
        <dbReference type="ARBA" id="ARBA00022692"/>
    </source>
</evidence>
<feature type="binding site" evidence="7">
    <location>
        <position position="170"/>
    </location>
    <ligand>
        <name>Mg(2+)</name>
        <dbReference type="ChEBI" id="CHEBI:18420"/>
    </ligand>
</feature>
<comment type="subcellular location">
    <subcellularLocation>
        <location evidence="1">Cell membrane</location>
        <topology evidence="1">Multi-pass membrane protein</topology>
    </subcellularLocation>
</comment>
<evidence type="ECO:0000313" key="9">
    <source>
        <dbReference type="Proteomes" id="UP000064920"/>
    </source>
</evidence>
<dbReference type="OrthoDB" id="9783652at2"/>
<reference evidence="8 9" key="1">
    <citation type="submission" date="2015-05" db="EMBL/GenBank/DDBJ databases">
        <authorList>
            <person name="Wang D.B."/>
            <person name="Wang M."/>
        </authorList>
    </citation>
    <scope>NUCLEOTIDE SEQUENCE [LARGE SCALE GENOMIC DNA]</scope>
    <source>
        <strain evidence="8 9">IMCC 12053</strain>
    </source>
</reference>
<evidence type="ECO:0000256" key="3">
    <source>
        <dbReference type="ARBA" id="ARBA00022679"/>
    </source>
</evidence>
<proteinExistence type="predicted"/>
<dbReference type="EMBL" id="CP012023">
    <property type="protein sequence ID" value="ALI53988.1"/>
    <property type="molecule type" value="Genomic_DNA"/>
</dbReference>
<dbReference type="PATRIC" id="fig|1397108.4.peg.37"/>
<keyword evidence="2" id="KW-1003">Cell membrane</keyword>
<keyword evidence="7" id="KW-0479">Metal-binding</keyword>
<gene>
    <name evidence="8" type="ORF">IMCC12053_38</name>
</gene>
<dbReference type="PANTHER" id="PTHR22926">
    <property type="entry name" value="PHOSPHO-N-ACETYLMURAMOYL-PENTAPEPTIDE-TRANSFERASE"/>
    <property type="match status" value="1"/>
</dbReference>
<dbReference type="STRING" id="1397108.IMCC12053_38"/>
<dbReference type="Pfam" id="PF00953">
    <property type="entry name" value="Glycos_transf_4"/>
    <property type="match status" value="1"/>
</dbReference>
<comment type="cofactor">
    <cofactor evidence="7">
        <name>Mg(2+)</name>
        <dbReference type="ChEBI" id="CHEBI:18420"/>
    </cofactor>
</comment>
<evidence type="ECO:0000256" key="1">
    <source>
        <dbReference type="ARBA" id="ARBA00004651"/>
    </source>
</evidence>
<keyword evidence="3 8" id="KW-0808">Transferase</keyword>
<evidence type="ECO:0000313" key="8">
    <source>
        <dbReference type="EMBL" id="ALI53988.1"/>
    </source>
</evidence>
<keyword evidence="4" id="KW-0812">Transmembrane</keyword>
<dbReference type="GO" id="GO:0009103">
    <property type="term" value="P:lipopolysaccharide biosynthetic process"/>
    <property type="evidence" value="ECO:0007669"/>
    <property type="project" value="TreeGrafter"/>
</dbReference>
<evidence type="ECO:0000256" key="5">
    <source>
        <dbReference type="ARBA" id="ARBA00022989"/>
    </source>
</evidence>
<sequence>MFELEPPLVHEATLYFEWHEFVLAALAFGLCVLIVLLRFRFPRLSGRTLDLRAVQSMHTRLTPRVGGIAIFCALGLSVIFAPVSISGPYANFVFATSLLFLVGLAEDLGFEMSPRRRMLAAMGASLLAIWLLGVWLPRTGIPGLDLLVAHWAIGVPLTLLVTACIANGFNLIDGVNGLASMTAIAAAIALSHIAELAGYTTMVHLAMMIAAGIFGFFLLNYPFGLIFLGDAGAYIIGFVLSWFGISVLLNSPDVSPWAILLTMYWPVADTLLAIYRRSRRDADVSAPDRLHVHQMVMRALEICILGRNRRHIANPLTTLVLSPFVIAPPIAGVLLWNQNQNAFLAVVIFGVLFFASYAAAPGLIRRFRR</sequence>